<dbReference type="GO" id="GO:0005524">
    <property type="term" value="F:ATP binding"/>
    <property type="evidence" value="ECO:0007669"/>
    <property type="project" value="UniProtKB-KW"/>
</dbReference>
<dbReference type="Proteomes" id="UP000547674">
    <property type="component" value="Unassembled WGS sequence"/>
</dbReference>
<keyword evidence="2" id="KW-0813">Transport</keyword>
<dbReference type="GO" id="GO:0016887">
    <property type="term" value="F:ATP hydrolysis activity"/>
    <property type="evidence" value="ECO:0007669"/>
    <property type="project" value="InterPro"/>
</dbReference>
<evidence type="ECO:0000256" key="2">
    <source>
        <dbReference type="ARBA" id="ARBA00022448"/>
    </source>
</evidence>
<evidence type="ECO:0000313" key="7">
    <source>
        <dbReference type="Proteomes" id="UP000547674"/>
    </source>
</evidence>
<comment type="caution">
    <text evidence="6">The sequence shown here is derived from an EMBL/GenBank/DDBJ whole genome shotgun (WGS) entry which is preliminary data.</text>
</comment>
<accession>A0A7Y2E7N5</accession>
<dbReference type="PANTHER" id="PTHR43335">
    <property type="entry name" value="ABC TRANSPORTER, ATP-BINDING PROTEIN"/>
    <property type="match status" value="1"/>
</dbReference>
<dbReference type="Gene3D" id="3.40.50.300">
    <property type="entry name" value="P-loop containing nucleotide triphosphate hydrolases"/>
    <property type="match status" value="1"/>
</dbReference>
<dbReference type="PROSITE" id="PS50893">
    <property type="entry name" value="ABC_TRANSPORTER_2"/>
    <property type="match status" value="1"/>
</dbReference>
<reference evidence="6 7" key="1">
    <citation type="submission" date="2020-03" db="EMBL/GenBank/DDBJ databases">
        <title>Metabolic flexibility allows generalist bacteria to become dominant in a frequently disturbed ecosystem.</title>
        <authorList>
            <person name="Chen Y.-J."/>
            <person name="Leung P.M."/>
            <person name="Bay S.K."/>
            <person name="Hugenholtz P."/>
            <person name="Kessler A.J."/>
            <person name="Shelley G."/>
            <person name="Waite D.W."/>
            <person name="Cook P.L."/>
            <person name="Greening C."/>
        </authorList>
    </citation>
    <scope>NUCLEOTIDE SEQUENCE [LARGE SCALE GENOMIC DNA]</scope>
    <source>
        <strain evidence="6">SS_bin_28</strain>
    </source>
</reference>
<dbReference type="InterPro" id="IPR003439">
    <property type="entry name" value="ABC_transporter-like_ATP-bd"/>
</dbReference>
<name>A0A7Y2E7N5_UNCEI</name>
<gene>
    <name evidence="6" type="ORF">HKN21_08105</name>
</gene>
<evidence type="ECO:0000256" key="3">
    <source>
        <dbReference type="ARBA" id="ARBA00022741"/>
    </source>
</evidence>
<keyword evidence="3" id="KW-0547">Nucleotide-binding</keyword>
<evidence type="ECO:0000259" key="5">
    <source>
        <dbReference type="PROSITE" id="PS50893"/>
    </source>
</evidence>
<comment type="similarity">
    <text evidence="1">Belongs to the ABC transporter superfamily.</text>
</comment>
<dbReference type="SMART" id="SM00382">
    <property type="entry name" value="AAA"/>
    <property type="match status" value="1"/>
</dbReference>
<dbReference type="AlphaFoldDB" id="A0A7Y2E7N5"/>
<dbReference type="Pfam" id="PF00005">
    <property type="entry name" value="ABC_tran"/>
    <property type="match status" value="1"/>
</dbReference>
<organism evidence="6 7">
    <name type="scientific">Eiseniibacteriota bacterium</name>
    <dbReference type="NCBI Taxonomy" id="2212470"/>
    <lineage>
        <taxon>Bacteria</taxon>
        <taxon>Candidatus Eiseniibacteriota</taxon>
    </lineage>
</organism>
<proteinExistence type="inferred from homology"/>
<dbReference type="CDD" id="cd03230">
    <property type="entry name" value="ABC_DR_subfamily_A"/>
    <property type="match status" value="1"/>
</dbReference>
<protein>
    <submittedName>
        <fullName evidence="6">ABC transporter ATP-binding protein</fullName>
    </submittedName>
</protein>
<dbReference type="EMBL" id="JABDJR010000318">
    <property type="protein sequence ID" value="NNF06708.1"/>
    <property type="molecule type" value="Genomic_DNA"/>
</dbReference>
<evidence type="ECO:0000256" key="4">
    <source>
        <dbReference type="ARBA" id="ARBA00022840"/>
    </source>
</evidence>
<dbReference type="InterPro" id="IPR027417">
    <property type="entry name" value="P-loop_NTPase"/>
</dbReference>
<keyword evidence="4 6" id="KW-0067">ATP-binding</keyword>
<feature type="domain" description="ABC transporter" evidence="5">
    <location>
        <begin position="2"/>
        <end position="231"/>
    </location>
</feature>
<evidence type="ECO:0000313" key="6">
    <source>
        <dbReference type="EMBL" id="NNF06708.1"/>
    </source>
</evidence>
<sequence>MIRVENLKKNYAAFPAVKGVSFEVAPGEIVGFLGPNGAGKTTTLRILSGYMPASGGTAEISGKDVFRDSREVRRQTGYLPEDVPLYRDMTVTAYLRFLAGLKEVPKGQLGSEIDRVIGLTGLEPVAKRLVGKCSKGYRQRTGLAQALLGDPPVLLMDEPTSGLDPNQVAEVRELIRTLSGEKTVLLSSHILSEVSQICARVLIINNGELVASGSPDTLARELGTGEVLYLRVGESIQFKELEGVAGVERMEPVSANACRLNVTDPEETAPRVARWLVDRNVDLLELRPEKADLEAVFRRLTGEKNHA</sequence>
<dbReference type="InterPro" id="IPR003593">
    <property type="entry name" value="AAA+_ATPase"/>
</dbReference>
<dbReference type="SUPFAM" id="SSF52540">
    <property type="entry name" value="P-loop containing nucleoside triphosphate hydrolases"/>
    <property type="match status" value="1"/>
</dbReference>
<evidence type="ECO:0000256" key="1">
    <source>
        <dbReference type="ARBA" id="ARBA00005417"/>
    </source>
</evidence>
<dbReference type="PANTHER" id="PTHR43335:SF4">
    <property type="entry name" value="ABC TRANSPORTER, ATP-BINDING PROTEIN"/>
    <property type="match status" value="1"/>
</dbReference>